<dbReference type="InterPro" id="IPR036163">
    <property type="entry name" value="HMA_dom_sf"/>
</dbReference>
<dbReference type="Pfam" id="PF00122">
    <property type="entry name" value="E1-E2_ATPase"/>
    <property type="match status" value="1"/>
</dbReference>
<evidence type="ECO:0000256" key="10">
    <source>
        <dbReference type="ARBA" id="ARBA00039097"/>
    </source>
</evidence>
<keyword evidence="4 12" id="KW-0479">Metal-binding</keyword>
<evidence type="ECO:0000313" key="16">
    <source>
        <dbReference type="Proteomes" id="UP000588051"/>
    </source>
</evidence>
<dbReference type="Pfam" id="PF00702">
    <property type="entry name" value="Hydrolase"/>
    <property type="match status" value="1"/>
</dbReference>
<comment type="subcellular location">
    <subcellularLocation>
        <location evidence="12">Cell membrane</location>
    </subcellularLocation>
    <subcellularLocation>
        <location evidence="1">Membrane</location>
        <topology evidence="1">Multi-pass membrane protein</topology>
    </subcellularLocation>
</comment>
<gene>
    <name evidence="15" type="ORF">HV832_16715</name>
</gene>
<dbReference type="InterPro" id="IPR023299">
    <property type="entry name" value="ATPase_P-typ_cyto_dom_N"/>
</dbReference>
<sequence length="816" mass="87264">MSERESNCCGCDSKSTDNNKTSSVPIVASPNNTEKVLNLFIEQMDCPTEEALLRNTLEKMPGVNSLDFNLMNRRLSIKHTIADTSALIDTVTALGMLPVNENTQPTSHTSKIVYSIENMDCPTEEGLIRNKIGPMPGIAQLDFNLMQRKLTVTHTLENPDPIQAALTSIGMQAVLLSEEGNSNQDVTDTPPPNVFRKWWLLGAAAAAAVLAETYTYINGSEKAWPVILLSVFAILISGTGTYKKGWIALKNLNLNINALMAIAVTGALIIGQWPEAAMVMVLFSLSEAIEAMSLDRARNAIRGLMAMTPEQASVLQQDGNWQIIEAKSIAIGATVRVGPGERIPLDGELSKGQSSVNQAPITGESIPVAKIVGDKVFAGTINETGSFEYRVTATQTDSTLSRIIHAVEEAQGSRAPTQRFVDAFAKVYTPVVFILALGVMIVPPLLLGLPWMVWVYKALVLLVIACPCALVVSTPVTVVSGLAAAAKAGILIKGGVYLEEGRKLKSLALDKTGTITQGKPIVTDVRQLSGDQNTAIQLAASLAVRSNHPVSGAVTTHWKTQGSDAPVWEVSDFEAITGRGVKGQIAGKWYYLGNHRLIEELKICNPGTEAILFAMEADGKTAVIIADEERPLAVIGVADTVRESSREAIAELHALGIRTVMLTGDNEMTAKAIAKSVGIDDARGNLLPEDKLTAINDELMNYGTVGMVGDGINDAPALAKSSIGFAMGAAGTDTALETADVALMDDDLRKIPQFVRLSQRTAAVLKQNITLALGIKLIFLIMAVMGIATLWMAVFADMGASLLVVFNGLRLVRKVK</sequence>
<dbReference type="InterPro" id="IPR027256">
    <property type="entry name" value="P-typ_ATPase_IB"/>
</dbReference>
<dbReference type="SUPFAM" id="SSF81653">
    <property type="entry name" value="Calcium ATPase, transduction domain A"/>
    <property type="match status" value="1"/>
</dbReference>
<dbReference type="NCBIfam" id="TIGR01525">
    <property type="entry name" value="ATPase-IB_hvy"/>
    <property type="match status" value="1"/>
</dbReference>
<dbReference type="PRINTS" id="PR00941">
    <property type="entry name" value="CDATPASE"/>
</dbReference>
<evidence type="ECO:0000256" key="9">
    <source>
        <dbReference type="ARBA" id="ARBA00023136"/>
    </source>
</evidence>
<feature type="transmembrane region" description="Helical" evidence="12">
    <location>
        <begin position="769"/>
        <end position="788"/>
    </location>
</feature>
<comment type="catalytic activity">
    <reaction evidence="11">
        <text>Zn(2+)(in) + ATP + H2O = Zn(2+)(out) + ADP + phosphate + H(+)</text>
        <dbReference type="Rhea" id="RHEA:20621"/>
        <dbReference type="ChEBI" id="CHEBI:15377"/>
        <dbReference type="ChEBI" id="CHEBI:15378"/>
        <dbReference type="ChEBI" id="CHEBI:29105"/>
        <dbReference type="ChEBI" id="CHEBI:30616"/>
        <dbReference type="ChEBI" id="CHEBI:43474"/>
        <dbReference type="ChEBI" id="CHEBI:456216"/>
        <dbReference type="EC" id="7.2.2.12"/>
    </reaction>
</comment>
<dbReference type="SFLD" id="SFLDF00027">
    <property type="entry name" value="p-type_atpase"/>
    <property type="match status" value="1"/>
</dbReference>
<dbReference type="GO" id="GO:0005524">
    <property type="term" value="F:ATP binding"/>
    <property type="evidence" value="ECO:0007669"/>
    <property type="project" value="UniProtKB-UniRule"/>
</dbReference>
<dbReference type="SUPFAM" id="SSF55008">
    <property type="entry name" value="HMA, heavy metal-associated domain"/>
    <property type="match status" value="2"/>
</dbReference>
<dbReference type="PANTHER" id="PTHR48085:SF5">
    <property type="entry name" value="CADMIUM_ZINC-TRANSPORTING ATPASE HMA4-RELATED"/>
    <property type="match status" value="1"/>
</dbReference>
<feature type="domain" description="HMA" evidence="14">
    <location>
        <begin position="110"/>
        <end position="174"/>
    </location>
</feature>
<evidence type="ECO:0000256" key="12">
    <source>
        <dbReference type="RuleBase" id="RU362081"/>
    </source>
</evidence>
<dbReference type="GO" id="GO:0016887">
    <property type="term" value="F:ATP hydrolysis activity"/>
    <property type="evidence" value="ECO:0007669"/>
    <property type="project" value="InterPro"/>
</dbReference>
<evidence type="ECO:0000313" key="15">
    <source>
        <dbReference type="EMBL" id="NVO79462.1"/>
    </source>
</evidence>
<keyword evidence="5 12" id="KW-0547">Nucleotide-binding</keyword>
<feature type="domain" description="HMA" evidence="14">
    <location>
        <begin position="35"/>
        <end position="99"/>
    </location>
</feature>
<dbReference type="RefSeq" id="WP_176805191.1">
    <property type="nucleotide sequence ID" value="NZ_JABXYJ010000016.1"/>
</dbReference>
<keyword evidence="8 12" id="KW-1133">Transmembrane helix</keyword>
<keyword evidence="7" id="KW-1278">Translocase</keyword>
<evidence type="ECO:0000256" key="2">
    <source>
        <dbReference type="ARBA" id="ARBA00006024"/>
    </source>
</evidence>
<dbReference type="Gene3D" id="3.40.50.1000">
    <property type="entry name" value="HAD superfamily/HAD-like"/>
    <property type="match status" value="1"/>
</dbReference>
<evidence type="ECO:0000256" key="11">
    <source>
        <dbReference type="ARBA" id="ARBA00047308"/>
    </source>
</evidence>
<dbReference type="InterPro" id="IPR008250">
    <property type="entry name" value="ATPase_P-typ_transduc_dom_A_sf"/>
</dbReference>
<dbReference type="Gene3D" id="3.30.70.100">
    <property type="match status" value="2"/>
</dbReference>
<dbReference type="InterPro" id="IPR001757">
    <property type="entry name" value="P_typ_ATPase"/>
</dbReference>
<dbReference type="GO" id="GO:0005886">
    <property type="term" value="C:plasma membrane"/>
    <property type="evidence" value="ECO:0007669"/>
    <property type="project" value="UniProtKB-SubCell"/>
</dbReference>
<keyword evidence="3 12" id="KW-0812">Transmembrane</keyword>
<protein>
    <recommendedName>
        <fullName evidence="10">P-type Zn(2+) transporter</fullName>
        <ecNumber evidence="10">7.2.2.12</ecNumber>
    </recommendedName>
</protein>
<proteinExistence type="inferred from homology"/>
<dbReference type="InterPro" id="IPR051014">
    <property type="entry name" value="Cation_Transport_ATPase_IB"/>
</dbReference>
<evidence type="ECO:0000256" key="5">
    <source>
        <dbReference type="ARBA" id="ARBA00022741"/>
    </source>
</evidence>
<keyword evidence="12" id="KW-1003">Cell membrane</keyword>
<dbReference type="SUPFAM" id="SSF81665">
    <property type="entry name" value="Calcium ATPase, transmembrane domain M"/>
    <property type="match status" value="1"/>
</dbReference>
<dbReference type="AlphaFoldDB" id="A0A850QG31"/>
<dbReference type="SUPFAM" id="SSF56784">
    <property type="entry name" value="HAD-like"/>
    <property type="match status" value="1"/>
</dbReference>
<evidence type="ECO:0000256" key="8">
    <source>
        <dbReference type="ARBA" id="ARBA00022989"/>
    </source>
</evidence>
<evidence type="ECO:0000256" key="3">
    <source>
        <dbReference type="ARBA" id="ARBA00022692"/>
    </source>
</evidence>
<dbReference type="InterPro" id="IPR059000">
    <property type="entry name" value="ATPase_P-type_domA"/>
</dbReference>
<reference evidence="15 16" key="1">
    <citation type="submission" date="2020-06" db="EMBL/GenBank/DDBJ databases">
        <authorList>
            <person name="Qiu C."/>
            <person name="Liu Z."/>
        </authorList>
    </citation>
    <scope>NUCLEOTIDE SEQUENCE [LARGE SCALE GENOMIC DNA]</scope>
    <source>
        <strain evidence="15 16">EM 1</strain>
    </source>
</reference>
<dbReference type="CDD" id="cd00371">
    <property type="entry name" value="HMA"/>
    <property type="match status" value="2"/>
</dbReference>
<dbReference type="Pfam" id="PF00403">
    <property type="entry name" value="HMA"/>
    <property type="match status" value="2"/>
</dbReference>
<dbReference type="GO" id="GO:0015086">
    <property type="term" value="F:cadmium ion transmembrane transporter activity"/>
    <property type="evidence" value="ECO:0007669"/>
    <property type="project" value="TreeGrafter"/>
</dbReference>
<evidence type="ECO:0000256" key="4">
    <source>
        <dbReference type="ARBA" id="ARBA00022723"/>
    </source>
</evidence>
<evidence type="ECO:0000256" key="1">
    <source>
        <dbReference type="ARBA" id="ARBA00004141"/>
    </source>
</evidence>
<dbReference type="InterPro" id="IPR036412">
    <property type="entry name" value="HAD-like_sf"/>
</dbReference>
<dbReference type="InterPro" id="IPR006121">
    <property type="entry name" value="HMA_dom"/>
</dbReference>
<feature type="transmembrane region" description="Helical" evidence="12">
    <location>
        <begin position="254"/>
        <end position="270"/>
    </location>
</feature>
<keyword evidence="6 12" id="KW-0067">ATP-binding</keyword>
<feature type="transmembrane region" description="Helical" evidence="12">
    <location>
        <begin position="223"/>
        <end position="242"/>
    </location>
</feature>
<feature type="transmembrane region" description="Helical" evidence="12">
    <location>
        <begin position="427"/>
        <end position="453"/>
    </location>
</feature>
<dbReference type="NCBIfam" id="TIGR01494">
    <property type="entry name" value="ATPase_P-type"/>
    <property type="match status" value="1"/>
</dbReference>
<dbReference type="InterPro" id="IPR018303">
    <property type="entry name" value="ATPase_P-typ_P_site"/>
</dbReference>
<dbReference type="PRINTS" id="PR00119">
    <property type="entry name" value="CATATPASE"/>
</dbReference>
<dbReference type="EMBL" id="JABXYJ010000016">
    <property type="protein sequence ID" value="NVO79462.1"/>
    <property type="molecule type" value="Genomic_DNA"/>
</dbReference>
<dbReference type="GO" id="GO:0016463">
    <property type="term" value="F:P-type zinc transporter activity"/>
    <property type="evidence" value="ECO:0007669"/>
    <property type="project" value="UniProtKB-EC"/>
</dbReference>
<evidence type="ECO:0000256" key="7">
    <source>
        <dbReference type="ARBA" id="ARBA00022967"/>
    </source>
</evidence>
<evidence type="ECO:0000259" key="14">
    <source>
        <dbReference type="PROSITE" id="PS50846"/>
    </source>
</evidence>
<accession>A0A850QG31</accession>
<feature type="compositionally biased region" description="Polar residues" evidence="13">
    <location>
        <begin position="16"/>
        <end position="27"/>
    </location>
</feature>
<dbReference type="Gene3D" id="3.40.1110.10">
    <property type="entry name" value="Calcium-transporting ATPase, cytoplasmic domain N"/>
    <property type="match status" value="1"/>
</dbReference>
<dbReference type="InterPro" id="IPR044492">
    <property type="entry name" value="P_typ_ATPase_HD_dom"/>
</dbReference>
<dbReference type="InterPro" id="IPR023298">
    <property type="entry name" value="ATPase_P-typ_TM_dom_sf"/>
</dbReference>
<dbReference type="FunFam" id="2.70.150.10:FF:000002">
    <property type="entry name" value="Copper-transporting ATPase 1, putative"/>
    <property type="match status" value="1"/>
</dbReference>
<dbReference type="Gene3D" id="2.70.150.10">
    <property type="entry name" value="Calcium-transporting ATPase, cytoplasmic transduction domain A"/>
    <property type="match status" value="1"/>
</dbReference>
<keyword evidence="16" id="KW-1185">Reference proteome</keyword>
<dbReference type="PROSITE" id="PS00154">
    <property type="entry name" value="ATPASE_E1_E2"/>
    <property type="match status" value="1"/>
</dbReference>
<feature type="region of interest" description="Disordered" evidence="13">
    <location>
        <begin position="1"/>
        <end position="27"/>
    </location>
</feature>
<dbReference type="SFLD" id="SFLDS00003">
    <property type="entry name" value="Haloacid_Dehalogenase"/>
    <property type="match status" value="1"/>
</dbReference>
<dbReference type="EC" id="7.2.2.12" evidence="10"/>
<feature type="transmembrane region" description="Helical" evidence="12">
    <location>
        <begin position="459"/>
        <end position="485"/>
    </location>
</feature>
<dbReference type="SFLD" id="SFLDG00002">
    <property type="entry name" value="C1.7:_P-type_atpase_like"/>
    <property type="match status" value="1"/>
</dbReference>
<dbReference type="Proteomes" id="UP000588051">
    <property type="component" value="Unassembled WGS sequence"/>
</dbReference>
<comment type="similarity">
    <text evidence="2 12">Belongs to the cation transport ATPase (P-type) (TC 3.A.3) family. Type IB subfamily.</text>
</comment>
<dbReference type="PANTHER" id="PTHR48085">
    <property type="entry name" value="CADMIUM/ZINC-TRANSPORTING ATPASE HMA2-RELATED"/>
    <property type="match status" value="1"/>
</dbReference>
<dbReference type="GO" id="GO:0046872">
    <property type="term" value="F:metal ion binding"/>
    <property type="evidence" value="ECO:0007669"/>
    <property type="project" value="UniProtKB-KW"/>
</dbReference>
<dbReference type="PROSITE" id="PS50846">
    <property type="entry name" value="HMA_2"/>
    <property type="match status" value="2"/>
</dbReference>
<name>A0A850QG31_9BURK</name>
<comment type="caution">
    <text evidence="15">The sequence shown here is derived from an EMBL/GenBank/DDBJ whole genome shotgun (WGS) entry which is preliminary data.</text>
</comment>
<evidence type="ECO:0000256" key="13">
    <source>
        <dbReference type="SAM" id="MobiDB-lite"/>
    </source>
</evidence>
<dbReference type="NCBIfam" id="TIGR01511">
    <property type="entry name" value="ATPase-IB1_Cu"/>
    <property type="match status" value="1"/>
</dbReference>
<dbReference type="InterPro" id="IPR023214">
    <property type="entry name" value="HAD_sf"/>
</dbReference>
<organism evidence="15 16">
    <name type="scientific">Undibacterium oligocarboniphilum</name>
    <dbReference type="NCBI Taxonomy" id="666702"/>
    <lineage>
        <taxon>Bacteria</taxon>
        <taxon>Pseudomonadati</taxon>
        <taxon>Pseudomonadota</taxon>
        <taxon>Betaproteobacteria</taxon>
        <taxon>Burkholderiales</taxon>
        <taxon>Oxalobacteraceae</taxon>
        <taxon>Undibacterium</taxon>
    </lineage>
</organism>
<keyword evidence="9 12" id="KW-0472">Membrane</keyword>
<evidence type="ECO:0000256" key="6">
    <source>
        <dbReference type="ARBA" id="ARBA00022840"/>
    </source>
</evidence>